<proteinExistence type="predicted"/>
<dbReference type="RefSeq" id="WP_226051064.1">
    <property type="nucleotide sequence ID" value="NZ_CP161827.1"/>
</dbReference>
<sequence length="54" mass="5937">MRLVWMKEKDDRLAFSGAKISGAKKGILPVLPSVKIAPLSPPVQHVRRCAVNRA</sequence>
<comment type="caution">
    <text evidence="1">The sequence shown here is derived from an EMBL/GenBank/DDBJ whole genome shotgun (WGS) entry which is preliminary data.</text>
</comment>
<evidence type="ECO:0000313" key="1">
    <source>
        <dbReference type="EMBL" id="MEI7065284.1"/>
    </source>
</evidence>
<name>A0ABU8JPD4_DICCH</name>
<dbReference type="EMBL" id="JBBBOO010000013">
    <property type="protein sequence ID" value="MEI7065284.1"/>
    <property type="molecule type" value="Genomic_DNA"/>
</dbReference>
<organism evidence="1 2">
    <name type="scientific">Dickeya chrysanthemi</name>
    <name type="common">Pectobacterium chrysanthemi</name>
    <name type="synonym">Erwinia chrysanthemi</name>
    <dbReference type="NCBI Taxonomy" id="556"/>
    <lineage>
        <taxon>Bacteria</taxon>
        <taxon>Pseudomonadati</taxon>
        <taxon>Pseudomonadota</taxon>
        <taxon>Gammaproteobacteria</taxon>
        <taxon>Enterobacterales</taxon>
        <taxon>Pectobacteriaceae</taxon>
        <taxon>Dickeya</taxon>
    </lineage>
</organism>
<gene>
    <name evidence="1" type="ORF">WCU84_16685</name>
</gene>
<accession>A0ABU8JPD4</accession>
<keyword evidence="2" id="KW-1185">Reference proteome</keyword>
<evidence type="ECO:0000313" key="2">
    <source>
        <dbReference type="Proteomes" id="UP001359469"/>
    </source>
</evidence>
<reference evidence="1 2" key="1">
    <citation type="submission" date="2024-03" db="EMBL/GenBank/DDBJ databases">
        <title>Analysis of soft rot Pectobacteriaceae population diversity in US potato growing regions between 2016 and 2022.</title>
        <authorList>
            <person name="Ma X."/>
            <person name="Zhang X."/>
            <person name="Stodghill P."/>
            <person name="Rioux R."/>
            <person name="Babler B."/>
            <person name="Shrestha S."/>
            <person name="Babler B."/>
            <person name="Rivedal H."/>
            <person name="Frost K."/>
            <person name="Hao J."/>
            <person name="Secor G."/>
            <person name="Swingle B."/>
        </authorList>
    </citation>
    <scope>NUCLEOTIDE SEQUENCE [LARGE SCALE GENOMIC DNA]</scope>
    <source>
        <strain evidence="1 2">SR64</strain>
    </source>
</reference>
<dbReference type="Proteomes" id="UP001359469">
    <property type="component" value="Unassembled WGS sequence"/>
</dbReference>
<protein>
    <submittedName>
        <fullName evidence="1">Uncharacterized protein</fullName>
    </submittedName>
</protein>